<feature type="region of interest" description="Disordered" evidence="1">
    <location>
        <begin position="174"/>
        <end position="199"/>
    </location>
</feature>
<dbReference type="EMBL" id="JAURVH010001520">
    <property type="protein sequence ID" value="KAK5925564.1"/>
    <property type="molecule type" value="Genomic_DNA"/>
</dbReference>
<evidence type="ECO:0000256" key="1">
    <source>
        <dbReference type="SAM" id="MobiDB-lite"/>
    </source>
</evidence>
<accession>A0AAN8HR32</accession>
<feature type="region of interest" description="Disordered" evidence="1">
    <location>
        <begin position="217"/>
        <end position="245"/>
    </location>
</feature>
<evidence type="ECO:0000313" key="3">
    <source>
        <dbReference type="Proteomes" id="UP001331515"/>
    </source>
</evidence>
<keyword evidence="3" id="KW-1185">Reference proteome</keyword>
<dbReference type="AlphaFoldDB" id="A0AAN8HR32"/>
<gene>
    <name evidence="2" type="ORF">CgunFtcFv8_018079</name>
</gene>
<sequence length="311" mass="35173">MSAIRNVKKCVACQDKIFVACKKCPKCEAQQPHKDRLVKERKRFAAEEKEWKERIKKNCNGAHVLDSSFKMLDRLAALRYFPLLLLGKRNKNGYTADVFSSIQMKLDDCLEEDLKSVYAKVLKLHFRRFQNQKGTIEDCGTDLETEFVVLDFCPVDGTDLVVEATDVVEEGDYRSNAEGQGEQESQSHDVEVVNGGEPASTSVEEAAQGVAVSKNPETLTLGDFNKDGSMSSKRRGKRKPQNTDPLQGRFFFLKSYDGQQTKYFFSGVPAEHVFFCICVLSLKPVEHDGRIHGSPSQALNQQMRYIHDEPF</sequence>
<protein>
    <submittedName>
        <fullName evidence="2">Uncharacterized protein</fullName>
    </submittedName>
</protein>
<comment type="caution">
    <text evidence="2">The sequence shown here is derived from an EMBL/GenBank/DDBJ whole genome shotgun (WGS) entry which is preliminary data.</text>
</comment>
<name>A0AAN8HR32_CHAGU</name>
<dbReference type="Proteomes" id="UP001331515">
    <property type="component" value="Unassembled WGS sequence"/>
</dbReference>
<evidence type="ECO:0000313" key="2">
    <source>
        <dbReference type="EMBL" id="KAK5925564.1"/>
    </source>
</evidence>
<reference evidence="2 3" key="1">
    <citation type="journal article" date="2023" name="Mol. Biol. Evol.">
        <title>Genomics of Secondarily Temperate Adaptation in the Only Non-Antarctic Icefish.</title>
        <authorList>
            <person name="Rivera-Colon A.G."/>
            <person name="Rayamajhi N."/>
            <person name="Minhas B.F."/>
            <person name="Madrigal G."/>
            <person name="Bilyk K.T."/>
            <person name="Yoon V."/>
            <person name="Hune M."/>
            <person name="Gregory S."/>
            <person name="Cheng C.H.C."/>
            <person name="Catchen J.M."/>
        </authorList>
    </citation>
    <scope>NUCLEOTIDE SEQUENCE [LARGE SCALE GENOMIC DNA]</scope>
    <source>
        <tissue evidence="2">White muscle</tissue>
    </source>
</reference>
<proteinExistence type="predicted"/>
<organism evidence="2 3">
    <name type="scientific">Champsocephalus gunnari</name>
    <name type="common">Mackerel icefish</name>
    <dbReference type="NCBI Taxonomy" id="52237"/>
    <lineage>
        <taxon>Eukaryota</taxon>
        <taxon>Metazoa</taxon>
        <taxon>Chordata</taxon>
        <taxon>Craniata</taxon>
        <taxon>Vertebrata</taxon>
        <taxon>Euteleostomi</taxon>
        <taxon>Actinopterygii</taxon>
        <taxon>Neopterygii</taxon>
        <taxon>Teleostei</taxon>
        <taxon>Neoteleostei</taxon>
        <taxon>Acanthomorphata</taxon>
        <taxon>Eupercaria</taxon>
        <taxon>Perciformes</taxon>
        <taxon>Notothenioidei</taxon>
        <taxon>Channichthyidae</taxon>
        <taxon>Champsocephalus</taxon>
    </lineage>
</organism>